<evidence type="ECO:0000313" key="2">
    <source>
        <dbReference type="EMBL" id="RCH79200.1"/>
    </source>
</evidence>
<comment type="caution">
    <text evidence="2">The sequence shown here is derived from an EMBL/GenBank/DDBJ whole genome shotgun (WGS) entry which is preliminary data.</text>
</comment>
<keyword evidence="1" id="KW-0472">Membrane</keyword>
<dbReference type="GO" id="GO:0070917">
    <property type="term" value="F:inositol phosphoceramide synthase regulator activity"/>
    <property type="evidence" value="ECO:0007669"/>
    <property type="project" value="InterPro"/>
</dbReference>
<dbReference type="Pfam" id="PF08552">
    <property type="entry name" value="Kei1"/>
    <property type="match status" value="1"/>
</dbReference>
<dbReference type="EMBL" id="PJQM01006729">
    <property type="protein sequence ID" value="RCH79200.1"/>
    <property type="molecule type" value="Genomic_DNA"/>
</dbReference>
<dbReference type="GO" id="GO:0000139">
    <property type="term" value="C:Golgi membrane"/>
    <property type="evidence" value="ECO:0007669"/>
    <property type="project" value="TreeGrafter"/>
</dbReference>
<feature type="transmembrane region" description="Helical" evidence="1">
    <location>
        <begin position="81"/>
        <end position="104"/>
    </location>
</feature>
<dbReference type="PANTHER" id="PTHR28077">
    <property type="entry name" value="INOSITOL PHOSPHORYLCERAMIDE SYNTHASE REGULATORY SUBUNIT KEI1"/>
    <property type="match status" value="1"/>
</dbReference>
<dbReference type="GO" id="GO:0006673">
    <property type="term" value="P:inositol phosphoceramide metabolic process"/>
    <property type="evidence" value="ECO:0007669"/>
    <property type="project" value="InterPro"/>
</dbReference>
<feature type="transmembrane region" description="Helical" evidence="1">
    <location>
        <begin position="48"/>
        <end position="69"/>
    </location>
</feature>
<keyword evidence="1" id="KW-1133">Transmembrane helix</keyword>
<keyword evidence="3" id="KW-1185">Reference proteome</keyword>
<dbReference type="STRING" id="4846.A0A367IND2"/>
<dbReference type="InterPro" id="IPR013862">
    <property type="entry name" value="Kei1"/>
</dbReference>
<dbReference type="GO" id="GO:0070916">
    <property type="term" value="C:inositol phosphoceramide synthase complex"/>
    <property type="evidence" value="ECO:0007669"/>
    <property type="project" value="TreeGrafter"/>
</dbReference>
<reference evidence="2 3" key="1">
    <citation type="journal article" date="2018" name="G3 (Bethesda)">
        <title>Phylogenetic and Phylogenomic Definition of Rhizopus Species.</title>
        <authorList>
            <person name="Gryganskyi A.P."/>
            <person name="Golan J."/>
            <person name="Dolatabadi S."/>
            <person name="Mondo S."/>
            <person name="Robb S."/>
            <person name="Idnurm A."/>
            <person name="Muszewska A."/>
            <person name="Steczkiewicz K."/>
            <person name="Masonjones S."/>
            <person name="Liao H.L."/>
            <person name="Gajdeczka M.T."/>
            <person name="Anike F."/>
            <person name="Vuek A."/>
            <person name="Anishchenko I.M."/>
            <person name="Voigt K."/>
            <person name="de Hoog G.S."/>
            <person name="Smith M.E."/>
            <person name="Heitman J."/>
            <person name="Vilgalys R."/>
            <person name="Stajich J.E."/>
        </authorList>
    </citation>
    <scope>NUCLEOTIDE SEQUENCE [LARGE SCALE GENOMIC DNA]</scope>
    <source>
        <strain evidence="2 3">LSU 92-RS-03</strain>
    </source>
</reference>
<evidence type="ECO:0008006" key="4">
    <source>
        <dbReference type="Google" id="ProtNLM"/>
    </source>
</evidence>
<sequence>MAFTKGKYCCGCVPIKSGVALITLFGILNKLSGFYGVVSFDFTNSTVTLGYIYSLLAIAVFVQGLYGLHSENVRTFRWYTMFFWLDSFVSILWTIWAGMSWYVYTDHSLPELENDPEKKEEHDRVFEMEKYVSIAVLVTLNAVHIYFAFVVTRFYKAMIHRSNYSKVATENIDLEERSNELPKQALD</sequence>
<feature type="transmembrane region" description="Helical" evidence="1">
    <location>
        <begin position="7"/>
        <end position="28"/>
    </location>
</feature>
<evidence type="ECO:0000256" key="1">
    <source>
        <dbReference type="SAM" id="Phobius"/>
    </source>
</evidence>
<dbReference type="Proteomes" id="UP000253551">
    <property type="component" value="Unassembled WGS sequence"/>
</dbReference>
<evidence type="ECO:0000313" key="3">
    <source>
        <dbReference type="Proteomes" id="UP000253551"/>
    </source>
</evidence>
<organism evidence="2 3">
    <name type="scientific">Rhizopus stolonifer</name>
    <name type="common">Rhizopus nigricans</name>
    <dbReference type="NCBI Taxonomy" id="4846"/>
    <lineage>
        <taxon>Eukaryota</taxon>
        <taxon>Fungi</taxon>
        <taxon>Fungi incertae sedis</taxon>
        <taxon>Mucoromycota</taxon>
        <taxon>Mucoromycotina</taxon>
        <taxon>Mucoromycetes</taxon>
        <taxon>Mucorales</taxon>
        <taxon>Mucorineae</taxon>
        <taxon>Rhizopodaceae</taxon>
        <taxon>Rhizopus</taxon>
    </lineage>
</organism>
<name>A0A367IND2_RHIST</name>
<dbReference type="AlphaFoldDB" id="A0A367IND2"/>
<dbReference type="OrthoDB" id="3338076at2759"/>
<protein>
    <recommendedName>
        <fullName evidence="4">MARVEL domain-containing protein</fullName>
    </recommendedName>
</protein>
<keyword evidence="1" id="KW-0812">Transmembrane</keyword>
<proteinExistence type="predicted"/>
<dbReference type="PANTHER" id="PTHR28077:SF1">
    <property type="entry name" value="INOSITOL PHOSPHORYLCERAMIDE SYNTHASE REGULATORY SUBUNIT KEI1"/>
    <property type="match status" value="1"/>
</dbReference>
<feature type="transmembrane region" description="Helical" evidence="1">
    <location>
        <begin position="131"/>
        <end position="155"/>
    </location>
</feature>
<accession>A0A367IND2</accession>
<gene>
    <name evidence="2" type="ORF">CU098_002508</name>
</gene>